<evidence type="ECO:0000256" key="2">
    <source>
        <dbReference type="SAM" id="Phobius"/>
    </source>
</evidence>
<feature type="compositionally biased region" description="Basic and acidic residues" evidence="1">
    <location>
        <begin position="449"/>
        <end position="461"/>
    </location>
</feature>
<dbReference type="RefSeq" id="XP_010880533.2">
    <property type="nucleotide sequence ID" value="XM_010882231.4"/>
</dbReference>
<feature type="compositionally biased region" description="Polar residues" evidence="1">
    <location>
        <begin position="317"/>
        <end position="342"/>
    </location>
</feature>
<feature type="region of interest" description="Disordered" evidence="1">
    <location>
        <begin position="234"/>
        <end position="343"/>
    </location>
</feature>
<feature type="compositionally biased region" description="Acidic residues" evidence="1">
    <location>
        <begin position="497"/>
        <end position="526"/>
    </location>
</feature>
<evidence type="ECO:0000256" key="3">
    <source>
        <dbReference type="SAM" id="SignalP"/>
    </source>
</evidence>
<evidence type="ECO:0008006" key="6">
    <source>
        <dbReference type="Google" id="ProtNLM"/>
    </source>
</evidence>
<feature type="compositionally biased region" description="Low complexity" evidence="1">
    <location>
        <begin position="235"/>
        <end position="250"/>
    </location>
</feature>
<keyword evidence="3" id="KW-0732">Signal</keyword>
<reference evidence="4" key="3">
    <citation type="submission" date="2025-08" db="UniProtKB">
        <authorList>
            <consortium name="Ensembl"/>
        </authorList>
    </citation>
    <scope>IDENTIFICATION</scope>
</reference>
<keyword evidence="2" id="KW-1133">Transmembrane helix</keyword>
<keyword evidence="2" id="KW-0812">Transmembrane</keyword>
<dbReference type="CTD" id="145407"/>
<name>A0A3P8ZY37_ESOLU</name>
<dbReference type="PANTHER" id="PTHR21585:SF0">
    <property type="entry name" value="ARMADILLO-LIKE HELICAL DOMAIN-CONTAINING PROTEIN 4"/>
    <property type="match status" value="1"/>
</dbReference>
<feature type="compositionally biased region" description="Low complexity" evidence="1">
    <location>
        <begin position="294"/>
        <end position="303"/>
    </location>
</feature>
<reference evidence="5" key="1">
    <citation type="journal article" date="2014" name="PLoS ONE">
        <title>The genome and linkage map of the northern pike (Esox lucius): conserved synteny revealed between the salmonid sister group and the Neoteleostei.</title>
        <authorList>
            <person name="Rondeau E.B."/>
            <person name="Minkley D.R."/>
            <person name="Leong J.S."/>
            <person name="Messmer A.M."/>
            <person name="Jantzen J.R."/>
            <person name="von Schalburg K.R."/>
            <person name="Lemon C."/>
            <person name="Bird N.H."/>
            <person name="Koop B.F."/>
        </authorList>
    </citation>
    <scope>NUCLEOTIDE SEQUENCE</scope>
</reference>
<feature type="chain" id="PRO_5044198197" description="Armadillo-like helical domain-containing protein 4" evidence="3">
    <location>
        <begin position="22"/>
        <end position="654"/>
    </location>
</feature>
<dbReference type="InterPro" id="IPR031524">
    <property type="entry name" value="ARMH4"/>
</dbReference>
<dbReference type="InParanoid" id="A0A3P8ZY37"/>
<feature type="region of interest" description="Disordered" evidence="1">
    <location>
        <begin position="32"/>
        <end position="80"/>
    </location>
</feature>
<feature type="region of interest" description="Disordered" evidence="1">
    <location>
        <begin position="397"/>
        <end position="475"/>
    </location>
</feature>
<dbReference type="OMA" id="IGPLNMM"/>
<feature type="compositionally biased region" description="Basic and acidic residues" evidence="1">
    <location>
        <begin position="146"/>
        <end position="157"/>
    </location>
</feature>
<evidence type="ECO:0000256" key="1">
    <source>
        <dbReference type="SAM" id="MobiDB-lite"/>
    </source>
</evidence>
<dbReference type="GeneTree" id="ENSGT00390000012816"/>
<feature type="region of interest" description="Disordered" evidence="1">
    <location>
        <begin position="487"/>
        <end position="538"/>
    </location>
</feature>
<evidence type="ECO:0000313" key="5">
    <source>
        <dbReference type="Proteomes" id="UP000265140"/>
    </source>
</evidence>
<sequence>MRGMLFSVTLHRLLLAGVCLCIYSTPVPTLQKYTPSSQDRGCNGQAGEPMKGEPCITQATPASVSSQSVQSGPSGPGRPSYRMSEHLTGNFTYLSKIVGARGGTVPDVEGSKPRGIEPLTQTENGDSRGGVSGPREVGTGAKRQRREAEHVFEEMETLRQPVEAQELRTDKTMDAATTARGSGSDGQTGMHPPGERRDLILEERPDLQGGEVEHRQSLPDPGAVLLGHEIETRRPSSLSPRSLLTHSPLTSVPPSAWGSREASSLLPSGLEDAGHATLRPQDGDTAPALPDPLLPDLGPALTGSSRQDDPDSLWTEPLQQNGAADASPSSLQEAATESTMSSEDLPLIFDPFDDLTPEGAEIATATLSPGNSQPSVAIATTGMLLSEAELDQVVTADANNSGPSRVPPPVLPDWTSPWQTSGADISEPISPSGPPMDSPSSETEQLVHQIDKGYETKHTEKAPPTSEPKLPSTTSTQITMTMSAMSTSMPATKSGLEELESEEELEEDEEDENTEESEEDSEEDLNEPPVPAPTRAPYSLIPPPPVWVQRNQGLMRSWVELIREKAGYVSGMLAPVGIGIAGALLIVGALYSIRMIHRKRRNSFKHQRRRKVRHTEMKTPETFFHISADEPPREPSSNGQDQAMLLADSSEDEF</sequence>
<feature type="transmembrane region" description="Helical" evidence="2">
    <location>
        <begin position="572"/>
        <end position="593"/>
    </location>
</feature>
<feature type="compositionally biased region" description="Low complexity" evidence="1">
    <location>
        <begin position="57"/>
        <end position="73"/>
    </location>
</feature>
<feature type="signal peptide" evidence="3">
    <location>
        <begin position="1"/>
        <end position="21"/>
    </location>
</feature>
<reference evidence="4" key="2">
    <citation type="submission" date="2020-02" db="EMBL/GenBank/DDBJ databases">
        <title>Esox lucius (northern pike) genome, fEsoLuc1, primary haplotype.</title>
        <authorList>
            <person name="Myers G."/>
            <person name="Karagic N."/>
            <person name="Meyer A."/>
            <person name="Pippel M."/>
            <person name="Reichard M."/>
            <person name="Winkler S."/>
            <person name="Tracey A."/>
            <person name="Sims Y."/>
            <person name="Howe K."/>
            <person name="Rhie A."/>
            <person name="Formenti G."/>
            <person name="Durbin R."/>
            <person name="Fedrigo O."/>
            <person name="Jarvis E.D."/>
        </authorList>
    </citation>
    <scope>NUCLEOTIDE SEQUENCE [LARGE SCALE GENOMIC DNA]</scope>
</reference>
<keyword evidence="2" id="KW-0472">Membrane</keyword>
<protein>
    <recommendedName>
        <fullName evidence="6">Armadillo-like helical domain-containing protein 4</fullName>
    </recommendedName>
</protein>
<evidence type="ECO:0000313" key="4">
    <source>
        <dbReference type="Ensembl" id="ENSELUP00000033805.2"/>
    </source>
</evidence>
<dbReference type="Proteomes" id="UP000265140">
    <property type="component" value="Chromosome 18"/>
</dbReference>
<feature type="region of interest" description="Disordered" evidence="1">
    <location>
        <begin position="624"/>
        <end position="654"/>
    </location>
</feature>
<dbReference type="AlphaFoldDB" id="A0A3P8ZY37"/>
<dbReference type="KEGG" id="els:105017542"/>
<dbReference type="Ensembl" id="ENSELUT00000019980.3">
    <property type="protein sequence ID" value="ENSELUP00000033805.2"/>
    <property type="gene ID" value="ENSELUG00000012145.3"/>
</dbReference>
<organism evidence="4 5">
    <name type="scientific">Esox lucius</name>
    <name type="common">Northern pike</name>
    <dbReference type="NCBI Taxonomy" id="8010"/>
    <lineage>
        <taxon>Eukaryota</taxon>
        <taxon>Metazoa</taxon>
        <taxon>Chordata</taxon>
        <taxon>Craniata</taxon>
        <taxon>Vertebrata</taxon>
        <taxon>Euteleostomi</taxon>
        <taxon>Actinopterygii</taxon>
        <taxon>Neopterygii</taxon>
        <taxon>Teleostei</taxon>
        <taxon>Protacanthopterygii</taxon>
        <taxon>Esociformes</taxon>
        <taxon>Esocidae</taxon>
        <taxon>Esox</taxon>
    </lineage>
</organism>
<feature type="region of interest" description="Disordered" evidence="1">
    <location>
        <begin position="103"/>
        <end position="195"/>
    </location>
</feature>
<dbReference type="PANTHER" id="PTHR21585">
    <property type="entry name" value="FULL-LENGTH CDNA CLONE CS0DC025YL05 OF NEUROBLASTOMA"/>
    <property type="match status" value="1"/>
</dbReference>
<dbReference type="Bgee" id="ENSELUG00000012145">
    <property type="expression patterns" value="Expressed in brain and 3 other cell types or tissues"/>
</dbReference>
<dbReference type="GeneID" id="105017542"/>
<dbReference type="OrthoDB" id="9904542at2759"/>
<keyword evidence="5" id="KW-1185">Reference proteome</keyword>
<feature type="compositionally biased region" description="Pro residues" evidence="1">
    <location>
        <begin position="528"/>
        <end position="538"/>
    </location>
</feature>
<reference evidence="4" key="4">
    <citation type="submission" date="2025-09" db="UniProtKB">
        <authorList>
            <consortium name="Ensembl"/>
        </authorList>
    </citation>
    <scope>IDENTIFICATION</scope>
</reference>
<proteinExistence type="predicted"/>
<accession>A0A3P8ZY37</accession>